<organism evidence="3 4">
    <name type="scientific">Petromyzon marinus</name>
    <name type="common">Sea lamprey</name>
    <dbReference type="NCBI Taxonomy" id="7757"/>
    <lineage>
        <taxon>Eukaryota</taxon>
        <taxon>Metazoa</taxon>
        <taxon>Chordata</taxon>
        <taxon>Craniata</taxon>
        <taxon>Vertebrata</taxon>
        <taxon>Cyclostomata</taxon>
        <taxon>Hyperoartia</taxon>
        <taxon>Petromyzontiformes</taxon>
        <taxon>Petromyzontidae</taxon>
        <taxon>Petromyzon</taxon>
    </lineage>
</organism>
<dbReference type="KEGG" id="pmrn:116958159"/>
<keyword evidence="3" id="KW-1185">Reference proteome</keyword>
<feature type="coiled-coil region" evidence="1">
    <location>
        <begin position="492"/>
        <end position="521"/>
    </location>
</feature>
<sequence>MAPQCFSDLAVLGGGASEGGGAPCIVGGGLGGSGGAGGGWYQQEVGSVLLRPKAEPEDDLGYERAMSGVIGSAEVSSVLSELPVISSVMSVGGGRSIESSVVGESSVGESVDLKGSHGGAGLSTDALSSPCRRLLDNDDGGKEATSRGVAMETSPPSDHPRIGKREEEEEEEDDEVEELQQQQQEEEVEGRRERFSPYEGDGKMASEGGRPETSDAAANVSRGRPEALGSPNGNGGNGGNGGNAGRGDGDDTGGGGGGDGNDVMVVDSSPSASAASTLLSLAVAHPHPPLPPLTATPASARTSGQNGTGGGTGGRGGSGRNPTLSQSVPPLTPNNALPQRRGMSGFRDGHLRNVAPFNHHHQNQQQHHQHRQQPQPRNDKIIAAIMSRVRAQRHRDHPGLAFSRDSRRFAANFSASPSSSSSAGTAASAQLSVAPLASVGSASSAVAGGGPPGAPAPDGETPSFSGVAAPPPPSSSSAAQRHAAAATLEFARREHVARMENLRLEREILEMKRDVWRLRRQSLQAGVEVYPLEGDDCDGL</sequence>
<dbReference type="AlphaFoldDB" id="A0AAJ7UHG7"/>
<reference evidence="4" key="1">
    <citation type="submission" date="2025-08" db="UniProtKB">
        <authorList>
            <consortium name="RefSeq"/>
        </authorList>
    </citation>
    <scope>IDENTIFICATION</scope>
    <source>
        <tissue evidence="4">Sperm</tissue>
    </source>
</reference>
<feature type="region of interest" description="Disordered" evidence="2">
    <location>
        <begin position="109"/>
        <end position="353"/>
    </location>
</feature>
<feature type="compositionally biased region" description="Low complexity" evidence="2">
    <location>
        <begin position="261"/>
        <end position="285"/>
    </location>
</feature>
<proteinExistence type="predicted"/>
<feature type="region of interest" description="Disordered" evidence="2">
    <location>
        <begin position="442"/>
        <end position="483"/>
    </location>
</feature>
<dbReference type="Proteomes" id="UP001318040">
    <property type="component" value="Chromosome 73"/>
</dbReference>
<protein>
    <submittedName>
        <fullName evidence="4">PE-PGRS family protein PE_PGRS16-like</fullName>
    </submittedName>
</protein>
<accession>A0AAJ7UHG7</accession>
<feature type="compositionally biased region" description="Gly residues" evidence="2">
    <location>
        <begin position="306"/>
        <end position="319"/>
    </location>
</feature>
<name>A0AAJ7UHG7_PETMA</name>
<keyword evidence="1" id="KW-0175">Coiled coil</keyword>
<feature type="compositionally biased region" description="Low complexity" evidence="2">
    <location>
        <begin position="295"/>
        <end position="305"/>
    </location>
</feature>
<feature type="compositionally biased region" description="Acidic residues" evidence="2">
    <location>
        <begin position="167"/>
        <end position="188"/>
    </location>
</feature>
<feature type="compositionally biased region" description="Gly residues" evidence="2">
    <location>
        <begin position="232"/>
        <end position="260"/>
    </location>
</feature>
<feature type="compositionally biased region" description="Polar residues" evidence="2">
    <location>
        <begin position="322"/>
        <end position="337"/>
    </location>
</feature>
<feature type="compositionally biased region" description="Basic and acidic residues" evidence="2">
    <location>
        <begin position="189"/>
        <end position="213"/>
    </location>
</feature>
<gene>
    <name evidence="4" type="primary">LOC116958159</name>
</gene>
<evidence type="ECO:0000313" key="4">
    <source>
        <dbReference type="RefSeq" id="XP_032836548.1"/>
    </source>
</evidence>
<evidence type="ECO:0000313" key="3">
    <source>
        <dbReference type="Proteomes" id="UP001318040"/>
    </source>
</evidence>
<feature type="compositionally biased region" description="Basic and acidic residues" evidence="2">
    <location>
        <begin position="133"/>
        <end position="145"/>
    </location>
</feature>
<dbReference type="RefSeq" id="XP_032836548.1">
    <property type="nucleotide sequence ID" value="XM_032980657.1"/>
</dbReference>
<evidence type="ECO:0000256" key="2">
    <source>
        <dbReference type="SAM" id="MobiDB-lite"/>
    </source>
</evidence>
<evidence type="ECO:0000256" key="1">
    <source>
        <dbReference type="SAM" id="Coils"/>
    </source>
</evidence>